<dbReference type="RefSeq" id="WP_168551862.1">
    <property type="nucleotide sequence ID" value="NZ_JAAWWL010000001.1"/>
</dbReference>
<dbReference type="Gene3D" id="3.30.70.100">
    <property type="match status" value="1"/>
</dbReference>
<keyword evidence="1" id="KW-0732">Signal</keyword>
<dbReference type="InterPro" id="IPR036163">
    <property type="entry name" value="HMA_dom_sf"/>
</dbReference>
<accession>A0ABX1GSG8</accession>
<feature type="chain" id="PRO_5046521775" evidence="1">
    <location>
        <begin position="20"/>
        <end position="120"/>
    </location>
</feature>
<dbReference type="SUPFAM" id="SSF55008">
    <property type="entry name" value="HMA, heavy metal-associated domain"/>
    <property type="match status" value="1"/>
</dbReference>
<protein>
    <submittedName>
        <fullName evidence="3">Heavy-metal-associated domain-containing protein</fullName>
    </submittedName>
</protein>
<name>A0ABX1GSG8_9FLAO</name>
<proteinExistence type="predicted"/>
<evidence type="ECO:0000313" key="3">
    <source>
        <dbReference type="EMBL" id="NKI31707.1"/>
    </source>
</evidence>
<reference evidence="3 4" key="1">
    <citation type="submission" date="2020-04" db="EMBL/GenBank/DDBJ databases">
        <authorList>
            <person name="Yoon J."/>
        </authorList>
    </citation>
    <scope>NUCLEOTIDE SEQUENCE [LARGE SCALE GENOMIC DNA]</scope>
    <source>
        <strain evidence="3 4">DJ-13</strain>
    </source>
</reference>
<organism evidence="3 4">
    <name type="scientific">Croceivirga thetidis</name>
    <dbReference type="NCBI Taxonomy" id="2721623"/>
    <lineage>
        <taxon>Bacteria</taxon>
        <taxon>Pseudomonadati</taxon>
        <taxon>Bacteroidota</taxon>
        <taxon>Flavobacteriia</taxon>
        <taxon>Flavobacteriales</taxon>
        <taxon>Flavobacteriaceae</taxon>
        <taxon>Croceivirga</taxon>
    </lineage>
</organism>
<evidence type="ECO:0000256" key="1">
    <source>
        <dbReference type="SAM" id="SignalP"/>
    </source>
</evidence>
<evidence type="ECO:0000259" key="2">
    <source>
        <dbReference type="Pfam" id="PF00403"/>
    </source>
</evidence>
<feature type="domain" description="HMA" evidence="2">
    <location>
        <begin position="28"/>
        <end position="87"/>
    </location>
</feature>
<keyword evidence="4" id="KW-1185">Reference proteome</keyword>
<dbReference type="InterPro" id="IPR006121">
    <property type="entry name" value="HMA_dom"/>
</dbReference>
<sequence>MKKIIAIICIAMVTNFTMAQSKNKKLSFEVDGVCQMCKMRIEKAALDVSGVKFADWNIPSHELVLVIDERKTNPMAVKMALAEAGHDSKELKATQKAYEKVHACCRYRDIEDHDAMKHQR</sequence>
<gene>
    <name evidence="3" type="ORF">HCU67_07090</name>
</gene>
<comment type="caution">
    <text evidence="3">The sequence shown here is derived from an EMBL/GenBank/DDBJ whole genome shotgun (WGS) entry which is preliminary data.</text>
</comment>
<dbReference type="Proteomes" id="UP000718451">
    <property type="component" value="Unassembled WGS sequence"/>
</dbReference>
<dbReference type="Pfam" id="PF00403">
    <property type="entry name" value="HMA"/>
    <property type="match status" value="1"/>
</dbReference>
<evidence type="ECO:0000313" key="4">
    <source>
        <dbReference type="Proteomes" id="UP000718451"/>
    </source>
</evidence>
<feature type="signal peptide" evidence="1">
    <location>
        <begin position="1"/>
        <end position="19"/>
    </location>
</feature>
<dbReference type="EMBL" id="JAAWWL010000001">
    <property type="protein sequence ID" value="NKI31707.1"/>
    <property type="molecule type" value="Genomic_DNA"/>
</dbReference>